<gene>
    <name evidence="1" type="ORF">Patl1_23645</name>
</gene>
<comment type="caution">
    <text evidence="1">The sequence shown here is derived from an EMBL/GenBank/DDBJ whole genome shotgun (WGS) entry which is preliminary data.</text>
</comment>
<evidence type="ECO:0000313" key="2">
    <source>
        <dbReference type="Proteomes" id="UP001164250"/>
    </source>
</evidence>
<accession>A0ACC0ZUA4</accession>
<dbReference type="EMBL" id="CM047909">
    <property type="protein sequence ID" value="KAJ0078639.1"/>
    <property type="molecule type" value="Genomic_DNA"/>
</dbReference>
<organism evidence="1 2">
    <name type="scientific">Pistacia atlantica</name>
    <dbReference type="NCBI Taxonomy" id="434234"/>
    <lineage>
        <taxon>Eukaryota</taxon>
        <taxon>Viridiplantae</taxon>
        <taxon>Streptophyta</taxon>
        <taxon>Embryophyta</taxon>
        <taxon>Tracheophyta</taxon>
        <taxon>Spermatophyta</taxon>
        <taxon>Magnoliopsida</taxon>
        <taxon>eudicotyledons</taxon>
        <taxon>Gunneridae</taxon>
        <taxon>Pentapetalae</taxon>
        <taxon>rosids</taxon>
        <taxon>malvids</taxon>
        <taxon>Sapindales</taxon>
        <taxon>Anacardiaceae</taxon>
        <taxon>Pistacia</taxon>
    </lineage>
</organism>
<proteinExistence type="predicted"/>
<dbReference type="Proteomes" id="UP001164250">
    <property type="component" value="Chromosome 13"/>
</dbReference>
<reference evidence="2" key="1">
    <citation type="journal article" date="2023" name="G3 (Bethesda)">
        <title>Genome assembly and association tests identify interacting loci associated with vigor, precocity, and sex in interspecific pistachio rootstocks.</title>
        <authorList>
            <person name="Palmer W."/>
            <person name="Jacygrad E."/>
            <person name="Sagayaradj S."/>
            <person name="Cavanaugh K."/>
            <person name="Han R."/>
            <person name="Bertier L."/>
            <person name="Beede B."/>
            <person name="Kafkas S."/>
            <person name="Golino D."/>
            <person name="Preece J."/>
            <person name="Michelmore R."/>
        </authorList>
    </citation>
    <scope>NUCLEOTIDE SEQUENCE [LARGE SCALE GENOMIC DNA]</scope>
</reference>
<name>A0ACC0ZUA4_9ROSI</name>
<sequence>MIVNERPKVSRSCCLWQEVAGVGRCCGWGHGWMMRWAPMNWSHGPTMWGCLLVVEASYGVAIGCVASSGVAIGCVAGEVSGAAAPAGYWCALDGLVRRLRWVCNPGLCWVVGSAAAYLCQSRLCCLAGFWFRGVVFPCGCVVVHGFLSKRKLLPVLFGWCVCCELLLLVGGGLAALCWGSFDGGSRHVKVSTVLVLPAVHSVYVWSSPLSLQHHNVFEAHSNRLSNEYEDGVEFFLEFAKTRCDDPHKIPCPCIRCGNMSHHTIQDVRDHLFVLNFDESYRIWVFHGEEVDDNDSRNINDSYPNESTFKEFDLTKDMVHDAHNYCNEDSKYIENTY</sequence>
<keyword evidence="2" id="KW-1185">Reference proteome</keyword>
<evidence type="ECO:0000313" key="1">
    <source>
        <dbReference type="EMBL" id="KAJ0078639.1"/>
    </source>
</evidence>
<protein>
    <submittedName>
        <fullName evidence="1">Uncharacterized protein</fullName>
    </submittedName>
</protein>